<dbReference type="AlphaFoldDB" id="A0AAF0CCU7"/>
<dbReference type="KEGG" id="tvd:SG34_012355"/>
<feature type="DNA-binding region" description="OmpR/PhoB-type" evidence="2">
    <location>
        <begin position="7"/>
        <end position="105"/>
    </location>
</feature>
<dbReference type="NCBIfam" id="NF047558">
    <property type="entry name" value="TPR_END_plus"/>
    <property type="match status" value="1"/>
</dbReference>
<proteinExistence type="predicted"/>
<dbReference type="SUPFAM" id="SSF46894">
    <property type="entry name" value="C-terminal effector domain of the bipartite response regulators"/>
    <property type="match status" value="1"/>
</dbReference>
<dbReference type="EMBL" id="CP059733">
    <property type="protein sequence ID" value="WDE07604.1"/>
    <property type="molecule type" value="Genomic_DNA"/>
</dbReference>
<dbReference type="RefSeq" id="WP_044841873.1">
    <property type="nucleotide sequence ID" value="NZ_CP059733.1"/>
</dbReference>
<keyword evidence="3" id="KW-1133">Transmembrane helix</keyword>
<evidence type="ECO:0000313" key="5">
    <source>
        <dbReference type="EMBL" id="WDE07604.1"/>
    </source>
</evidence>
<keyword evidence="1 2" id="KW-0238">DNA-binding</keyword>
<sequence length="518" mass="58462">MSAQTDPAQITIADWTLNLNNNILSREDTQVQLENKQSQLLAFLATRPGEDITKSELLQQVWHKRVVTEDVLYVCIAHLRKALGDNSRNPSYIKTIPGVGYKLLVQPDKHQAGSEQVTGEQVAPQKNGITAKAAHAVQQSLISGLNKPGTSANVNLKVLKSAQKAFRPLMLVLALIVILAYALNNDAHFLFGNTKNTADTDEHTQVPANIRDDYQKARYLLARENPPPQTQSEAIQLLQHAITLEPGFAPAYALLGELKYRQFQEHKKPKTYREAQSLINNALQLAPGNKAAHLTRANMSFWQAWDFPLAEHHYRQASGTGEADHLYAQFLLSQGKYPLAHEYSQKYISANPEAYSRTAIAWIYTMGKDYEKGYQELMKLAPYRQESFAYHVSLQAIYELQGQDQKAAEQLFWLMGRAGYTQNTITEQRRRFAAAGLSGLYHWLAFEDKQQYDLEQYAPPLSLARYAISAGDHASALKLLQQAVDQRQHQVLWLSADPKYDAIRHKPEFQQLLAQIGL</sequence>
<dbReference type="InterPro" id="IPR016032">
    <property type="entry name" value="Sig_transdc_resp-reg_C-effctor"/>
</dbReference>
<dbReference type="InterPro" id="IPR011990">
    <property type="entry name" value="TPR-like_helical_dom_sf"/>
</dbReference>
<name>A0AAF0CCU7_9GAMM</name>
<accession>A0AAF0CCU7</accession>
<dbReference type="Gene3D" id="1.10.10.10">
    <property type="entry name" value="Winged helix-like DNA-binding domain superfamily/Winged helix DNA-binding domain"/>
    <property type="match status" value="1"/>
</dbReference>
<evidence type="ECO:0000313" key="6">
    <source>
        <dbReference type="Proteomes" id="UP000032352"/>
    </source>
</evidence>
<feature type="domain" description="OmpR/PhoB-type" evidence="4">
    <location>
        <begin position="7"/>
        <end position="105"/>
    </location>
</feature>
<evidence type="ECO:0000259" key="4">
    <source>
        <dbReference type="PROSITE" id="PS51755"/>
    </source>
</evidence>
<dbReference type="GO" id="GO:0006355">
    <property type="term" value="P:regulation of DNA-templated transcription"/>
    <property type="evidence" value="ECO:0007669"/>
    <property type="project" value="InterPro"/>
</dbReference>
<reference evidence="5 6" key="1">
    <citation type="journal article" date="2015" name="Genome Announc.">
        <title>Draft Genome Sequences of Marine Isolates of Thalassomonas viridans and Thalassomonas actiniarum.</title>
        <authorList>
            <person name="Olonade I."/>
            <person name="van Zyl L.J."/>
            <person name="Trindade M."/>
        </authorList>
    </citation>
    <scope>NUCLEOTIDE SEQUENCE [LARGE SCALE GENOMIC DNA]</scope>
    <source>
        <strain evidence="5 6">XOM25</strain>
    </source>
</reference>
<dbReference type="SMART" id="SM00862">
    <property type="entry name" value="Trans_reg_C"/>
    <property type="match status" value="1"/>
</dbReference>
<dbReference type="InterPro" id="IPR001867">
    <property type="entry name" value="OmpR/PhoB-type_DNA-bd"/>
</dbReference>
<feature type="transmembrane region" description="Helical" evidence="3">
    <location>
        <begin position="165"/>
        <end position="183"/>
    </location>
</feature>
<organism evidence="5 6">
    <name type="scientific">Thalassomonas viridans</name>
    <dbReference type="NCBI Taxonomy" id="137584"/>
    <lineage>
        <taxon>Bacteria</taxon>
        <taxon>Pseudomonadati</taxon>
        <taxon>Pseudomonadota</taxon>
        <taxon>Gammaproteobacteria</taxon>
        <taxon>Alteromonadales</taxon>
        <taxon>Colwelliaceae</taxon>
        <taxon>Thalassomonas</taxon>
    </lineage>
</organism>
<dbReference type="Proteomes" id="UP000032352">
    <property type="component" value="Chromosome"/>
</dbReference>
<dbReference type="InterPro" id="IPR036388">
    <property type="entry name" value="WH-like_DNA-bd_sf"/>
</dbReference>
<dbReference type="GO" id="GO:0000160">
    <property type="term" value="P:phosphorelay signal transduction system"/>
    <property type="evidence" value="ECO:0007669"/>
    <property type="project" value="InterPro"/>
</dbReference>
<keyword evidence="6" id="KW-1185">Reference proteome</keyword>
<reference evidence="5 6" key="2">
    <citation type="journal article" date="2022" name="Mar. Drugs">
        <title>Bioassay-Guided Fractionation Leads to the Detection of Cholic Acid Generated by the Rare Thalassomonas sp.</title>
        <authorList>
            <person name="Pheiffer F."/>
            <person name="Schneider Y.K."/>
            <person name="Hansen E.H."/>
            <person name="Andersen J.H."/>
            <person name="Isaksson J."/>
            <person name="Busche T."/>
            <person name="R C."/>
            <person name="Kalinowski J."/>
            <person name="Zyl L.V."/>
            <person name="Trindade M."/>
        </authorList>
    </citation>
    <scope>NUCLEOTIDE SEQUENCE [LARGE SCALE GENOMIC DNA]</scope>
    <source>
        <strain evidence="5 6">XOM25</strain>
    </source>
</reference>
<dbReference type="CDD" id="cd00383">
    <property type="entry name" value="trans_reg_C"/>
    <property type="match status" value="1"/>
</dbReference>
<protein>
    <submittedName>
        <fullName evidence="5">Winged helix-turn-helix domain-containing protein</fullName>
    </submittedName>
</protein>
<dbReference type="Gene3D" id="1.25.40.10">
    <property type="entry name" value="Tetratricopeptide repeat domain"/>
    <property type="match status" value="2"/>
</dbReference>
<gene>
    <name evidence="5" type="ORF">SG34_012355</name>
</gene>
<keyword evidence="3" id="KW-0812">Transmembrane</keyword>
<dbReference type="PROSITE" id="PS51755">
    <property type="entry name" value="OMPR_PHOB"/>
    <property type="match status" value="1"/>
</dbReference>
<dbReference type="Pfam" id="PF00486">
    <property type="entry name" value="Trans_reg_C"/>
    <property type="match status" value="1"/>
</dbReference>
<evidence type="ECO:0000256" key="3">
    <source>
        <dbReference type="SAM" id="Phobius"/>
    </source>
</evidence>
<dbReference type="SUPFAM" id="SSF81901">
    <property type="entry name" value="HCP-like"/>
    <property type="match status" value="1"/>
</dbReference>
<evidence type="ECO:0000256" key="1">
    <source>
        <dbReference type="ARBA" id="ARBA00023125"/>
    </source>
</evidence>
<dbReference type="GO" id="GO:0003677">
    <property type="term" value="F:DNA binding"/>
    <property type="evidence" value="ECO:0007669"/>
    <property type="project" value="UniProtKB-UniRule"/>
</dbReference>
<keyword evidence="3" id="KW-0472">Membrane</keyword>
<evidence type="ECO:0000256" key="2">
    <source>
        <dbReference type="PROSITE-ProRule" id="PRU01091"/>
    </source>
</evidence>